<dbReference type="InterPro" id="IPR019188">
    <property type="entry name" value="SNAPC1"/>
</dbReference>
<dbReference type="GO" id="GO:0042796">
    <property type="term" value="P:snRNA transcription by RNA polymerase III"/>
    <property type="evidence" value="ECO:0007669"/>
    <property type="project" value="TreeGrafter"/>
</dbReference>
<dbReference type="OrthoDB" id="3253083at2759"/>
<dbReference type="Proteomes" id="UP000076722">
    <property type="component" value="Unassembled WGS sequence"/>
</dbReference>
<sequence length="315" mass="35672">MSHLVQPSVQPLVPLLDPKYYYSSLFVDAFTEDLVDLLRTFHDQYTLKPPPRHAFDIFKDIWRQKGWNWIHLKELTDAPREAFLDTCFRIFVTHIACPPFHENANGVLYQIGALFALYTLYFTQPSVASPKIWRQHHISIPIDYHASLHALPSLVSSDMTHYVIHVLSRLLESHAFYIIPASDLEPFSPVKLPHSILKKVPILEKGKSGRKNKQQKGLLALEKLRRLEALADGGEQHPVDADDDALASYLALKQEIADTVPSEDIKAAEDETMSRLRRVDVKTTEKGMETGREGLIRAEDAAISPSGLLGLIRSH</sequence>
<dbReference type="STRING" id="1314777.A0A164WWH2"/>
<dbReference type="PANTHER" id="PTHR15131:SF3">
    <property type="entry name" value="SNRNA-ACTIVATING PROTEIN COMPLEX SUBUNIT 1"/>
    <property type="match status" value="1"/>
</dbReference>
<evidence type="ECO:0000313" key="2">
    <source>
        <dbReference type="Proteomes" id="UP000076722"/>
    </source>
</evidence>
<dbReference type="GO" id="GO:0042795">
    <property type="term" value="P:snRNA transcription by RNA polymerase II"/>
    <property type="evidence" value="ECO:0007669"/>
    <property type="project" value="TreeGrafter"/>
</dbReference>
<dbReference type="AlphaFoldDB" id="A0A164WWH2"/>
<organism evidence="1 2">
    <name type="scientific">Sistotremastrum niveocremeum HHB9708</name>
    <dbReference type="NCBI Taxonomy" id="1314777"/>
    <lineage>
        <taxon>Eukaryota</taxon>
        <taxon>Fungi</taxon>
        <taxon>Dikarya</taxon>
        <taxon>Basidiomycota</taxon>
        <taxon>Agaricomycotina</taxon>
        <taxon>Agaricomycetes</taxon>
        <taxon>Sistotremastrales</taxon>
        <taxon>Sistotremastraceae</taxon>
        <taxon>Sertulicium</taxon>
        <taxon>Sertulicium niveocremeum</taxon>
    </lineage>
</organism>
<dbReference type="GO" id="GO:0043565">
    <property type="term" value="F:sequence-specific DNA binding"/>
    <property type="evidence" value="ECO:0007669"/>
    <property type="project" value="TreeGrafter"/>
</dbReference>
<accession>A0A164WWH2</accession>
<dbReference type="EMBL" id="KV419401">
    <property type="protein sequence ID" value="KZS95428.1"/>
    <property type="molecule type" value="Genomic_DNA"/>
</dbReference>
<name>A0A164WWH2_9AGAM</name>
<keyword evidence="2" id="KW-1185">Reference proteome</keyword>
<dbReference type="PANTHER" id="PTHR15131">
    <property type="entry name" value="SMALL NUCLEAR RNA ACTIVATING COMPLEX, POLYPEPTIDE 1"/>
    <property type="match status" value="1"/>
</dbReference>
<dbReference type="Pfam" id="PF09808">
    <property type="entry name" value="SNAPC1"/>
    <property type="match status" value="1"/>
</dbReference>
<evidence type="ECO:0000313" key="1">
    <source>
        <dbReference type="EMBL" id="KZS95428.1"/>
    </source>
</evidence>
<proteinExistence type="predicted"/>
<dbReference type="GO" id="GO:0019185">
    <property type="term" value="C:snRNA-activating protein complex"/>
    <property type="evidence" value="ECO:0007669"/>
    <property type="project" value="TreeGrafter"/>
</dbReference>
<gene>
    <name evidence="1" type="ORF">SISNIDRAFT_483661</name>
</gene>
<reference evidence="1 2" key="1">
    <citation type="journal article" date="2016" name="Mol. Biol. Evol.">
        <title>Comparative Genomics of Early-Diverging Mushroom-Forming Fungi Provides Insights into the Origins of Lignocellulose Decay Capabilities.</title>
        <authorList>
            <person name="Nagy L.G."/>
            <person name="Riley R."/>
            <person name="Tritt A."/>
            <person name="Adam C."/>
            <person name="Daum C."/>
            <person name="Floudas D."/>
            <person name="Sun H."/>
            <person name="Yadav J.S."/>
            <person name="Pangilinan J."/>
            <person name="Larsson K.H."/>
            <person name="Matsuura K."/>
            <person name="Barry K."/>
            <person name="Labutti K."/>
            <person name="Kuo R."/>
            <person name="Ohm R.A."/>
            <person name="Bhattacharya S.S."/>
            <person name="Shirouzu T."/>
            <person name="Yoshinaga Y."/>
            <person name="Martin F.M."/>
            <person name="Grigoriev I.V."/>
            <person name="Hibbett D.S."/>
        </authorList>
    </citation>
    <scope>NUCLEOTIDE SEQUENCE [LARGE SCALE GENOMIC DNA]</scope>
    <source>
        <strain evidence="1 2">HHB9708</strain>
    </source>
</reference>
<protein>
    <submittedName>
        <fullName evidence="1">Uncharacterized protein</fullName>
    </submittedName>
</protein>